<feature type="transmembrane region" description="Helical" evidence="7">
    <location>
        <begin position="88"/>
        <end position="107"/>
    </location>
</feature>
<dbReference type="GO" id="GO:0015171">
    <property type="term" value="F:amino acid transmembrane transporter activity"/>
    <property type="evidence" value="ECO:0007669"/>
    <property type="project" value="TreeGrafter"/>
</dbReference>
<evidence type="ECO:0000313" key="8">
    <source>
        <dbReference type="EMBL" id="RAP69907.1"/>
    </source>
</evidence>
<dbReference type="PANTHER" id="PTHR30086:SF20">
    <property type="entry name" value="ARGININE EXPORTER PROTEIN ARGO-RELATED"/>
    <property type="match status" value="1"/>
</dbReference>
<feature type="transmembrane region" description="Helical" evidence="7">
    <location>
        <begin position="128"/>
        <end position="146"/>
    </location>
</feature>
<evidence type="ECO:0000256" key="1">
    <source>
        <dbReference type="ARBA" id="ARBA00004651"/>
    </source>
</evidence>
<dbReference type="PANTHER" id="PTHR30086">
    <property type="entry name" value="ARGININE EXPORTER PROTEIN ARGO"/>
    <property type="match status" value="1"/>
</dbReference>
<comment type="subcellular location">
    <subcellularLocation>
        <location evidence="1">Cell membrane</location>
        <topology evidence="1">Multi-pass membrane protein</topology>
    </subcellularLocation>
</comment>
<keyword evidence="9" id="KW-1185">Reference proteome</keyword>
<evidence type="ECO:0000313" key="9">
    <source>
        <dbReference type="Proteomes" id="UP000244334"/>
    </source>
</evidence>
<accession>A0A328TH22</accession>
<evidence type="ECO:0000256" key="7">
    <source>
        <dbReference type="SAM" id="Phobius"/>
    </source>
</evidence>
<keyword evidence="6 7" id="KW-0472">Membrane</keyword>
<keyword evidence="2" id="KW-1003">Cell membrane</keyword>
<evidence type="ECO:0000256" key="4">
    <source>
        <dbReference type="ARBA" id="ARBA00022970"/>
    </source>
</evidence>
<dbReference type="Proteomes" id="UP000244334">
    <property type="component" value="Unassembled WGS sequence"/>
</dbReference>
<evidence type="ECO:0000256" key="5">
    <source>
        <dbReference type="ARBA" id="ARBA00022989"/>
    </source>
</evidence>
<gene>
    <name evidence="8" type="ORF">ACZ87_03299</name>
</gene>
<comment type="caution">
    <text evidence="8">The sequence shown here is derived from an EMBL/GenBank/DDBJ whole genome shotgun (WGS) entry which is preliminary data.</text>
</comment>
<dbReference type="EMBL" id="LJAM02000534">
    <property type="protein sequence ID" value="RAP69907.1"/>
    <property type="molecule type" value="Genomic_DNA"/>
</dbReference>
<keyword evidence="4" id="KW-0029">Amino-acid transport</keyword>
<dbReference type="InterPro" id="IPR001123">
    <property type="entry name" value="LeuE-type"/>
</dbReference>
<feature type="transmembrane region" description="Helical" evidence="7">
    <location>
        <begin position="12"/>
        <end position="35"/>
    </location>
</feature>
<keyword evidence="3 7" id="KW-0812">Transmembrane</keyword>
<proteinExistence type="predicted"/>
<keyword evidence="4" id="KW-0813">Transport</keyword>
<dbReference type="GO" id="GO:0005886">
    <property type="term" value="C:plasma membrane"/>
    <property type="evidence" value="ECO:0007669"/>
    <property type="project" value="UniProtKB-SubCell"/>
</dbReference>
<protein>
    <submittedName>
        <fullName evidence="8">LysE type translocator family protein</fullName>
    </submittedName>
</protein>
<dbReference type="AlphaFoldDB" id="A0A328TH22"/>
<sequence length="149" mass="16275">MTGLALVITRVGWFVTFIQIAGGSYLIYLGLAAWITCQGKVIDVANAPRMTKSIGGFRTGIIVELSNPKGIAFFVSFFAVAVPIETELWAKGAVLIGGFLLEVLWYGTVAHLFSTRPIQVLYQKYANWIERITGTLLAGFGISMIVEKI</sequence>
<name>A0A328TH22_9GAMM</name>
<evidence type="ECO:0000256" key="2">
    <source>
        <dbReference type="ARBA" id="ARBA00022475"/>
    </source>
</evidence>
<organism evidence="8 9">
    <name type="scientific">Candidatus Erwinia dacicola</name>
    <dbReference type="NCBI Taxonomy" id="252393"/>
    <lineage>
        <taxon>Bacteria</taxon>
        <taxon>Pseudomonadati</taxon>
        <taxon>Pseudomonadota</taxon>
        <taxon>Gammaproteobacteria</taxon>
        <taxon>Enterobacterales</taxon>
        <taxon>Erwiniaceae</taxon>
        <taxon>Erwinia</taxon>
    </lineage>
</organism>
<keyword evidence="5 7" id="KW-1133">Transmembrane helix</keyword>
<evidence type="ECO:0000256" key="3">
    <source>
        <dbReference type="ARBA" id="ARBA00022692"/>
    </source>
</evidence>
<dbReference type="Pfam" id="PF01810">
    <property type="entry name" value="LysE"/>
    <property type="match status" value="1"/>
</dbReference>
<evidence type="ECO:0000256" key="6">
    <source>
        <dbReference type="ARBA" id="ARBA00023136"/>
    </source>
</evidence>
<feature type="transmembrane region" description="Helical" evidence="7">
    <location>
        <begin position="56"/>
        <end position="82"/>
    </location>
</feature>
<reference evidence="8" key="1">
    <citation type="submission" date="2018-04" db="EMBL/GenBank/DDBJ databases">
        <title>Genomes of the Obligate Erwinia dacicola and Facultative Enterobacter sp. OLF Endosymbionts of the Olive Fruit fly, Bactrocera oleae.</title>
        <authorList>
            <person name="Estes A.M."/>
            <person name="Hearn D.J."/>
            <person name="Agarwal S."/>
            <person name="Pierson E.A."/>
            <person name="Dunning-Hotopp J.C."/>
        </authorList>
    </citation>
    <scope>NUCLEOTIDE SEQUENCE [LARGE SCALE GENOMIC DNA]</scope>
    <source>
        <strain evidence="8">Oroville</strain>
    </source>
</reference>